<keyword evidence="2" id="KW-1133">Transmembrane helix</keyword>
<accession>A0AAD7GHQ9</accession>
<evidence type="ECO:0000313" key="4">
    <source>
        <dbReference type="Proteomes" id="UP001221757"/>
    </source>
</evidence>
<evidence type="ECO:0000256" key="2">
    <source>
        <dbReference type="SAM" id="Phobius"/>
    </source>
</evidence>
<dbReference type="AlphaFoldDB" id="A0AAD7GHQ9"/>
<feature type="region of interest" description="Disordered" evidence="1">
    <location>
        <begin position="262"/>
        <end position="288"/>
    </location>
</feature>
<keyword evidence="2" id="KW-0812">Transmembrane</keyword>
<evidence type="ECO:0000256" key="1">
    <source>
        <dbReference type="SAM" id="MobiDB-lite"/>
    </source>
</evidence>
<name>A0AAD7GHQ9_MYCRO</name>
<protein>
    <submittedName>
        <fullName evidence="3">Uncharacterized protein</fullName>
    </submittedName>
</protein>
<organism evidence="3 4">
    <name type="scientific">Mycena rosella</name>
    <name type="common">Pink bonnet</name>
    <name type="synonym">Agaricus rosellus</name>
    <dbReference type="NCBI Taxonomy" id="1033263"/>
    <lineage>
        <taxon>Eukaryota</taxon>
        <taxon>Fungi</taxon>
        <taxon>Dikarya</taxon>
        <taxon>Basidiomycota</taxon>
        <taxon>Agaricomycotina</taxon>
        <taxon>Agaricomycetes</taxon>
        <taxon>Agaricomycetidae</taxon>
        <taxon>Agaricales</taxon>
        <taxon>Marasmiineae</taxon>
        <taxon>Mycenaceae</taxon>
        <taxon>Mycena</taxon>
    </lineage>
</organism>
<reference evidence="3" key="1">
    <citation type="submission" date="2023-03" db="EMBL/GenBank/DDBJ databases">
        <title>Massive genome expansion in bonnet fungi (Mycena s.s.) driven by repeated elements and novel gene families across ecological guilds.</title>
        <authorList>
            <consortium name="Lawrence Berkeley National Laboratory"/>
            <person name="Harder C.B."/>
            <person name="Miyauchi S."/>
            <person name="Viragh M."/>
            <person name="Kuo A."/>
            <person name="Thoen E."/>
            <person name="Andreopoulos B."/>
            <person name="Lu D."/>
            <person name="Skrede I."/>
            <person name="Drula E."/>
            <person name="Henrissat B."/>
            <person name="Morin E."/>
            <person name="Kohler A."/>
            <person name="Barry K."/>
            <person name="LaButti K."/>
            <person name="Morin E."/>
            <person name="Salamov A."/>
            <person name="Lipzen A."/>
            <person name="Mereny Z."/>
            <person name="Hegedus B."/>
            <person name="Baldrian P."/>
            <person name="Stursova M."/>
            <person name="Weitz H."/>
            <person name="Taylor A."/>
            <person name="Grigoriev I.V."/>
            <person name="Nagy L.G."/>
            <person name="Martin F."/>
            <person name="Kauserud H."/>
        </authorList>
    </citation>
    <scope>NUCLEOTIDE SEQUENCE</scope>
    <source>
        <strain evidence="3">CBHHK067</strain>
    </source>
</reference>
<gene>
    <name evidence="3" type="ORF">B0H17DRAFT_1272313</name>
</gene>
<keyword evidence="4" id="KW-1185">Reference proteome</keyword>
<comment type="caution">
    <text evidence="3">The sequence shown here is derived from an EMBL/GenBank/DDBJ whole genome shotgun (WGS) entry which is preliminary data.</text>
</comment>
<proteinExistence type="predicted"/>
<dbReference type="EMBL" id="JARKIE010000038">
    <property type="protein sequence ID" value="KAJ7695506.1"/>
    <property type="molecule type" value="Genomic_DNA"/>
</dbReference>
<evidence type="ECO:0000313" key="3">
    <source>
        <dbReference type="EMBL" id="KAJ7695506.1"/>
    </source>
</evidence>
<sequence>MTCREALVAAEFELENLKCALKLRLEALNICNILRLSADRKDGEPACHQLASSIRITYFGSLPPVMDDCSLRDFSPDRDDWYLFGLPELLVEPFAEEEARSFIPALPSLNTTYLTPKFRTMPMDVVCEIFKYAATADRPTAVGLMRVSKAIHDLLLPIVYDSVRLQPGFRSEIFASRSTDLLAVAGCARPSVRSLHAVAAALGPAWRQIAHGRPEIEHVCLSMMDLHAMASLDKQLQPAHVGIVVDGIHLFPHYVAPPARALPRSTHRTVPPPIPSRPRAAAPRCRRGPGGPSLTAFERYLPGHGAPAPVPALRRSRMLDLAPPHASFFAWTTHVYFVDNMPPRFDSLRPYLARLTHFAFAYRRDHGLQIPALSAVLAEVLALPAIALVLVLVVRKSRAKWAADERELLRLRVPGSFDPRVVFCDESDDLRGLTWETDEPAIWRLAEEKQSISL</sequence>
<dbReference type="Proteomes" id="UP001221757">
    <property type="component" value="Unassembled WGS sequence"/>
</dbReference>
<feature type="transmembrane region" description="Helical" evidence="2">
    <location>
        <begin position="372"/>
        <end position="394"/>
    </location>
</feature>
<keyword evidence="2" id="KW-0472">Membrane</keyword>